<proteinExistence type="predicted"/>
<evidence type="ECO:0000256" key="1">
    <source>
        <dbReference type="SAM" id="MobiDB-lite"/>
    </source>
</evidence>
<name>B6EFB0_9VIRU</name>
<dbReference type="OrthoDB" id="18504at10239"/>
<protein>
    <recommendedName>
        <fullName evidence="2">PHA01746-like domain-containing protein</fullName>
    </recommendedName>
</protein>
<dbReference type="RefSeq" id="YP_009094229.1">
    <property type="nucleotide sequence ID" value="NC_025375.1"/>
</dbReference>
<reference evidence="3 4" key="1">
    <citation type="journal article" date="2008" name="J. Bacteriol.">
        <title>SRV, a new viral isolate from Stygiolobus and general properties of the crenarchaeal rudiviruses and their virus-host interactions.</title>
        <authorList>
            <person name="Vestergaard G."/>
            <person name="Shah S.A."/>
            <person name="Bize A."/>
            <person name="Reitberger W."/>
            <person name="Reuter M."/>
            <person name="Phan H."/>
            <person name="Briegel A."/>
            <person name="Rachel R."/>
            <person name="Garrett R.A."/>
            <person name="Prangishvili D."/>
        </authorList>
    </citation>
    <scope>NUCLEOTIDE SEQUENCE [LARGE SCALE GENOMIC DNA]</scope>
</reference>
<dbReference type="Gene3D" id="3.30.720.60">
    <property type="match status" value="1"/>
</dbReference>
<evidence type="ECO:0000313" key="3">
    <source>
        <dbReference type="EMBL" id="CAQ58445.1"/>
    </source>
</evidence>
<feature type="compositionally biased region" description="Basic and acidic residues" evidence="1">
    <location>
        <begin position="123"/>
        <end position="138"/>
    </location>
</feature>
<dbReference type="EMBL" id="FM164764">
    <property type="protein sequence ID" value="CAQ58445.1"/>
    <property type="molecule type" value="Genomic_DNA"/>
</dbReference>
<accession>B6EFB0</accession>
<feature type="region of interest" description="Disordered" evidence="1">
    <location>
        <begin position="114"/>
        <end position="138"/>
    </location>
</feature>
<dbReference type="KEGG" id="vg:20964517"/>
<organism evidence="3 4">
    <name type="scientific">Stygiolobus rod-shaped virus</name>
    <dbReference type="NCBI Taxonomy" id="537009"/>
    <lineage>
        <taxon>Viruses</taxon>
        <taxon>Adnaviria</taxon>
        <taxon>Zilligvirae</taxon>
        <taxon>Taleaviricota</taxon>
        <taxon>Tokiviricetes</taxon>
        <taxon>Ligamenvirales</taxon>
        <taxon>Rudiviridae</taxon>
        <taxon>Azorudivirus</taxon>
        <taxon>Azorudivirus furnasense</taxon>
        <taxon>Azorudivirus SRV</taxon>
    </lineage>
</organism>
<dbReference type="Pfam" id="PF21017">
    <property type="entry name" value="PHA01746"/>
    <property type="match status" value="1"/>
</dbReference>
<feature type="domain" description="PHA01746-like" evidence="2">
    <location>
        <begin position="10"/>
        <end position="138"/>
    </location>
</feature>
<dbReference type="InterPro" id="IPR048991">
    <property type="entry name" value="PHA01746-like_dom"/>
</dbReference>
<evidence type="ECO:0000313" key="4">
    <source>
        <dbReference type="Proteomes" id="UP000203343"/>
    </source>
</evidence>
<sequence length="138" mass="16208">MTEEKQKSSLLEQIFSDLREQALRNNKPASKILKIKNADSIVLQINAVPNGSQVRFSMTIHRRNNYKKQIGITADDAQSLLAIANFLEKYSNYLNKYVRFSITNTRNNNNEIEIEQETEEEETRQQVERKKRNVEEEF</sequence>
<keyword evidence="4" id="KW-1185">Reference proteome</keyword>
<dbReference type="Proteomes" id="UP000203343">
    <property type="component" value="Segment"/>
</dbReference>
<dbReference type="GeneID" id="20964517"/>
<evidence type="ECO:0000259" key="2">
    <source>
        <dbReference type="Pfam" id="PF21017"/>
    </source>
</evidence>